<evidence type="ECO:0000256" key="8">
    <source>
        <dbReference type="SAM" id="SignalP"/>
    </source>
</evidence>
<keyword evidence="4 7" id="KW-1133">Transmembrane helix</keyword>
<dbReference type="Proteomes" id="UP001549921">
    <property type="component" value="Unassembled WGS sequence"/>
</dbReference>
<evidence type="ECO:0000256" key="1">
    <source>
        <dbReference type="ARBA" id="ARBA00004167"/>
    </source>
</evidence>
<proteinExistence type="inferred from homology"/>
<feature type="region of interest" description="Disordered" evidence="6">
    <location>
        <begin position="337"/>
        <end position="359"/>
    </location>
</feature>
<evidence type="ECO:0000313" key="11">
    <source>
        <dbReference type="Proteomes" id="UP001549921"/>
    </source>
</evidence>
<keyword evidence="5 7" id="KW-0472">Membrane</keyword>
<gene>
    <name evidence="10" type="ORF">ABMA28_013012</name>
</gene>
<dbReference type="AlphaFoldDB" id="A0ABD0S5H3"/>
<dbReference type="Pfam" id="PF20520">
    <property type="entry name" value="Ac45-VOA1_TM"/>
    <property type="match status" value="1"/>
</dbReference>
<comment type="caution">
    <text evidence="10">The sequence shown here is derived from an EMBL/GenBank/DDBJ whole genome shotgun (WGS) entry which is preliminary data.</text>
</comment>
<dbReference type="InterPro" id="IPR046756">
    <property type="entry name" value="VAS1/VOA1_TM"/>
</dbReference>
<organism evidence="10 11">
    <name type="scientific">Loxostege sticticalis</name>
    <name type="common">Beet webworm moth</name>
    <dbReference type="NCBI Taxonomy" id="481309"/>
    <lineage>
        <taxon>Eukaryota</taxon>
        <taxon>Metazoa</taxon>
        <taxon>Ecdysozoa</taxon>
        <taxon>Arthropoda</taxon>
        <taxon>Hexapoda</taxon>
        <taxon>Insecta</taxon>
        <taxon>Pterygota</taxon>
        <taxon>Neoptera</taxon>
        <taxon>Endopterygota</taxon>
        <taxon>Lepidoptera</taxon>
        <taxon>Glossata</taxon>
        <taxon>Ditrysia</taxon>
        <taxon>Pyraloidea</taxon>
        <taxon>Crambidae</taxon>
        <taxon>Pyraustinae</taxon>
        <taxon>Loxostege</taxon>
    </lineage>
</organism>
<dbReference type="PANTHER" id="PTHR12471:SF7">
    <property type="entry name" value="V-TYPE PROTON ATPASE SUBUNIT S1"/>
    <property type="match status" value="1"/>
</dbReference>
<feature type="chain" id="PRO_5044871621" description="V-type proton ATPase subunit S1/VOA1 transmembrane domain-containing protein" evidence="8">
    <location>
        <begin position="17"/>
        <end position="425"/>
    </location>
</feature>
<reference evidence="10 11" key="1">
    <citation type="submission" date="2024-06" db="EMBL/GenBank/DDBJ databases">
        <title>A chromosome-level genome assembly of beet webworm, Loxostege sticticalis.</title>
        <authorList>
            <person name="Zhang Y."/>
        </authorList>
    </citation>
    <scope>NUCLEOTIDE SEQUENCE [LARGE SCALE GENOMIC DNA]</scope>
    <source>
        <strain evidence="10">AQ028</strain>
        <tissue evidence="10">Male pupae</tissue>
    </source>
</reference>
<feature type="signal peptide" evidence="8">
    <location>
        <begin position="1"/>
        <end position="16"/>
    </location>
</feature>
<evidence type="ECO:0000256" key="6">
    <source>
        <dbReference type="SAM" id="MobiDB-lite"/>
    </source>
</evidence>
<sequence length="425" mass="47689">MRFLILLILSFQYGRADKNIVPVFLIDNSRVMPYITNQANPFAKISSAFFSEIIHYSIKRSAVVIIFVEETFSVEDVSIKDKLGTPYHHLQQGLSENKVTYLPAVMDPFKMLNSIFQPQQFNVFYLNSATKLQMFDGHFKYYYIYFQDGKNGTRAEILRKHDLIMRQVYFVVRQLAPGPVVAFYTGKMNPVEIDKVAFVPISPRSLPVDPGVFVATDGALFRLVGVFAATPTRRAMFNQKPMVAEETWTDKSLSTKMAYTDFELEFSFSFKNRDWLLDHVALLEGGEEVGRTDMAVGAPWNWAYYCGEPLVVSNNRDGSTVTISEYQIQPLKKRALRDDHTSTTPYGGGGGGKGNDTEGESGFGNTLNCSPYMTVKILAGLFVTAIFIGILLFGVIAMKDIRTYDRYEDPQGKPLVINADGGGGK</sequence>
<evidence type="ECO:0000256" key="3">
    <source>
        <dbReference type="ARBA" id="ARBA00022692"/>
    </source>
</evidence>
<evidence type="ECO:0000256" key="2">
    <source>
        <dbReference type="ARBA" id="ARBA00009037"/>
    </source>
</evidence>
<dbReference type="GO" id="GO:0016020">
    <property type="term" value="C:membrane"/>
    <property type="evidence" value="ECO:0007669"/>
    <property type="project" value="UniProtKB-SubCell"/>
</dbReference>
<comment type="subcellular location">
    <subcellularLocation>
        <location evidence="1">Membrane</location>
        <topology evidence="1">Single-pass membrane protein</topology>
    </subcellularLocation>
</comment>
<dbReference type="PANTHER" id="PTHR12471">
    <property type="entry name" value="VACUOLAR ATP SYNTHASE SUBUNIT S1"/>
    <property type="match status" value="1"/>
</dbReference>
<accession>A0ABD0S5H3</accession>
<feature type="transmembrane region" description="Helical" evidence="7">
    <location>
        <begin position="377"/>
        <end position="398"/>
    </location>
</feature>
<name>A0ABD0S5H3_LOXSC</name>
<feature type="domain" description="V-type proton ATPase subunit S1/VOA1 transmembrane" evidence="9">
    <location>
        <begin position="372"/>
        <end position="409"/>
    </location>
</feature>
<evidence type="ECO:0000313" key="10">
    <source>
        <dbReference type="EMBL" id="KAL0808568.1"/>
    </source>
</evidence>
<keyword evidence="8" id="KW-0732">Signal</keyword>
<dbReference type="InterPro" id="IPR008388">
    <property type="entry name" value="Ac45_acc_su"/>
</dbReference>
<dbReference type="EMBL" id="JBEDNZ010000031">
    <property type="protein sequence ID" value="KAL0808568.1"/>
    <property type="molecule type" value="Genomic_DNA"/>
</dbReference>
<evidence type="ECO:0000259" key="9">
    <source>
        <dbReference type="Pfam" id="PF20520"/>
    </source>
</evidence>
<keyword evidence="3 7" id="KW-0812">Transmembrane</keyword>
<comment type="similarity">
    <text evidence="2">Belongs to the vacuolar ATPase subunit S1 family.</text>
</comment>
<evidence type="ECO:0000256" key="7">
    <source>
        <dbReference type="SAM" id="Phobius"/>
    </source>
</evidence>
<protein>
    <recommendedName>
        <fullName evidence="9">V-type proton ATPase subunit S1/VOA1 transmembrane domain-containing protein</fullName>
    </recommendedName>
</protein>
<evidence type="ECO:0000256" key="5">
    <source>
        <dbReference type="ARBA" id="ARBA00023136"/>
    </source>
</evidence>
<evidence type="ECO:0000256" key="4">
    <source>
        <dbReference type="ARBA" id="ARBA00022989"/>
    </source>
</evidence>